<evidence type="ECO:0000256" key="2">
    <source>
        <dbReference type="SAM" id="SignalP"/>
    </source>
</evidence>
<evidence type="ECO:0000313" key="4">
    <source>
        <dbReference type="Proteomes" id="UP000054495"/>
    </source>
</evidence>
<keyword evidence="2" id="KW-0732">Signal</keyword>
<feature type="chain" id="PRO_5002307635" evidence="2">
    <location>
        <begin position="19"/>
        <end position="255"/>
    </location>
</feature>
<feature type="compositionally biased region" description="Polar residues" evidence="1">
    <location>
        <begin position="67"/>
        <end position="76"/>
    </location>
</feature>
<accession>A0A0D6M0P6</accession>
<feature type="signal peptide" evidence="2">
    <location>
        <begin position="1"/>
        <end position="18"/>
    </location>
</feature>
<feature type="compositionally biased region" description="Polar residues" evidence="1">
    <location>
        <begin position="86"/>
        <end position="95"/>
    </location>
</feature>
<name>A0A0D6M0P6_9BILA</name>
<proteinExistence type="predicted"/>
<dbReference type="EMBL" id="KE124987">
    <property type="protein sequence ID" value="EPB73467.1"/>
    <property type="molecule type" value="Genomic_DNA"/>
</dbReference>
<gene>
    <name evidence="3" type="ORF">ANCCEY_07451</name>
</gene>
<organism evidence="3 4">
    <name type="scientific">Ancylostoma ceylanicum</name>
    <dbReference type="NCBI Taxonomy" id="53326"/>
    <lineage>
        <taxon>Eukaryota</taxon>
        <taxon>Metazoa</taxon>
        <taxon>Ecdysozoa</taxon>
        <taxon>Nematoda</taxon>
        <taxon>Chromadorea</taxon>
        <taxon>Rhabditida</taxon>
        <taxon>Rhabditina</taxon>
        <taxon>Rhabditomorpha</taxon>
        <taxon>Strongyloidea</taxon>
        <taxon>Ancylostomatidae</taxon>
        <taxon>Ancylostomatinae</taxon>
        <taxon>Ancylostoma</taxon>
    </lineage>
</organism>
<feature type="region of interest" description="Disordered" evidence="1">
    <location>
        <begin position="65"/>
        <end position="95"/>
    </location>
</feature>
<dbReference type="Proteomes" id="UP000054495">
    <property type="component" value="Unassembled WGS sequence"/>
</dbReference>
<sequence length="255" mass="28815">MIISYLARIVLLLPDLSASDNDRLVNIAQSHSRKEHANQVDLNSRINPSSPLLDAASTLHRAPMEAASSNNHAVSNTRHEDRSRSRTPPQQSQEEFLNSKCIPINDTLRKHLLQQLLRLGVLLFRLCEQIPHHSPRIRMNSSGNYVISTYAPHLFICSGIRQCFTASEQGYYLRENRECGKEEILTWNASLCIQTSSLVTNPAIKQNTRTKQSISVSVSKSRYSLTRGPNIDHIMDYATRTPHACLCLHTFLKNS</sequence>
<evidence type="ECO:0000256" key="1">
    <source>
        <dbReference type="SAM" id="MobiDB-lite"/>
    </source>
</evidence>
<protein>
    <submittedName>
        <fullName evidence="3">Uncharacterized protein</fullName>
    </submittedName>
</protein>
<keyword evidence="4" id="KW-1185">Reference proteome</keyword>
<reference evidence="3 4" key="1">
    <citation type="submission" date="2013-05" db="EMBL/GenBank/DDBJ databases">
        <title>Draft genome of the parasitic nematode Anyclostoma ceylanicum.</title>
        <authorList>
            <person name="Mitreva M."/>
        </authorList>
    </citation>
    <scope>NUCLEOTIDE SEQUENCE [LARGE SCALE GENOMIC DNA]</scope>
</reference>
<dbReference type="AlphaFoldDB" id="A0A0D6M0P6"/>
<evidence type="ECO:0000313" key="3">
    <source>
        <dbReference type="EMBL" id="EPB73467.1"/>
    </source>
</evidence>